<dbReference type="InterPro" id="IPR021109">
    <property type="entry name" value="Peptidase_aspartic_dom_sf"/>
</dbReference>
<keyword evidence="11" id="KW-1185">Reference proteome</keyword>
<evidence type="ECO:0000256" key="3">
    <source>
        <dbReference type="ARBA" id="ARBA00022729"/>
    </source>
</evidence>
<dbReference type="FunCoup" id="A0A1Q3CBX5">
    <property type="interactions" value="43"/>
</dbReference>
<dbReference type="SUPFAM" id="SSF50630">
    <property type="entry name" value="Acid proteases"/>
    <property type="match status" value="1"/>
</dbReference>
<reference evidence="11" key="1">
    <citation type="submission" date="2016-04" db="EMBL/GenBank/DDBJ databases">
        <title>Cephalotus genome sequencing.</title>
        <authorList>
            <person name="Fukushima K."/>
            <person name="Hasebe M."/>
            <person name="Fang X."/>
        </authorList>
    </citation>
    <scope>NUCLEOTIDE SEQUENCE [LARGE SCALE GENOMIC DNA]</scope>
    <source>
        <strain evidence="11">cv. St1</strain>
    </source>
</reference>
<dbReference type="Pfam" id="PF14543">
    <property type="entry name" value="TAXi_N"/>
    <property type="match status" value="1"/>
</dbReference>
<feature type="active site" evidence="7">
    <location>
        <position position="155"/>
    </location>
</feature>
<dbReference type="GO" id="GO:0004190">
    <property type="term" value="F:aspartic-type endopeptidase activity"/>
    <property type="evidence" value="ECO:0007669"/>
    <property type="project" value="UniProtKB-KW"/>
</dbReference>
<keyword evidence="3 8" id="KW-0732">Signal</keyword>
<dbReference type="InterPro" id="IPR033121">
    <property type="entry name" value="PEPTIDASE_A1"/>
</dbReference>
<organism evidence="10 11">
    <name type="scientific">Cephalotus follicularis</name>
    <name type="common">Albany pitcher plant</name>
    <dbReference type="NCBI Taxonomy" id="3775"/>
    <lineage>
        <taxon>Eukaryota</taxon>
        <taxon>Viridiplantae</taxon>
        <taxon>Streptophyta</taxon>
        <taxon>Embryophyta</taxon>
        <taxon>Tracheophyta</taxon>
        <taxon>Spermatophyta</taxon>
        <taxon>Magnoliopsida</taxon>
        <taxon>eudicotyledons</taxon>
        <taxon>Gunneridae</taxon>
        <taxon>Pentapetalae</taxon>
        <taxon>rosids</taxon>
        <taxon>fabids</taxon>
        <taxon>Oxalidales</taxon>
        <taxon>Cephalotaceae</taxon>
        <taxon>Cephalotus</taxon>
    </lineage>
</organism>
<evidence type="ECO:0000256" key="7">
    <source>
        <dbReference type="PIRSR" id="PIRSR601461-1"/>
    </source>
</evidence>
<dbReference type="InterPro" id="IPR001461">
    <property type="entry name" value="Aspartic_peptidase_A1"/>
</dbReference>
<evidence type="ECO:0000313" key="10">
    <source>
        <dbReference type="EMBL" id="GAV77593.1"/>
    </source>
</evidence>
<evidence type="ECO:0000256" key="5">
    <source>
        <dbReference type="ARBA" id="ARBA00022801"/>
    </source>
</evidence>
<proteinExistence type="inferred from homology"/>
<sequence>MAIIICTISFRFLFSSSFHILSLLCVLNKVYAHEGRKMAETGHHHTVTVGSLIPSSVCSPSTIGLDEKSTLKVTHKHGPCSPHKQDKANIPSHEDILRLDQARVDSIQSKMSNSNAKAKDSVTLPAQSGSIIGSANYIVTVGMGTPKKDLTLVFDTGSDLTWIQCQPCVVACYPQVDPIFNPSKSTTYKNISCNSDRCKSIASGTGNEPGCSGTTCVYGIQYGDGSFTVGFLAKDTITLSSDKLREIEFGCGENNQGLFVGQAGLMGLGPDKLSIVSQTASKYGKIFSYCLPSSSSSAGRLTFGPKSSKSVKYTRLSANPKTKPYYGLDLRGIYVGGKKLSISPSVFTTSGTIIDSGTVITRLPPAAYSALKAAFKKKLSQYPRAPALSILDTCYDFSKYRSVSVPKISFFFRGSVQVRIPAIGLFVASNTSQVCLAIAGNSSPTDLGIYGNTQQLTLQLVYDVAGGKVGFASGGCN</sequence>
<dbReference type="PANTHER" id="PTHR13683:SF750">
    <property type="entry name" value="ASPARTYL PROTEASE AED1"/>
    <property type="match status" value="1"/>
</dbReference>
<dbReference type="OrthoDB" id="2747330at2759"/>
<dbReference type="InterPro" id="IPR032861">
    <property type="entry name" value="TAXi_N"/>
</dbReference>
<dbReference type="EMBL" id="BDDD01001650">
    <property type="protein sequence ID" value="GAV77593.1"/>
    <property type="molecule type" value="Genomic_DNA"/>
</dbReference>
<dbReference type="Proteomes" id="UP000187406">
    <property type="component" value="Unassembled WGS sequence"/>
</dbReference>
<feature type="active site" evidence="7">
    <location>
        <position position="355"/>
    </location>
</feature>
<feature type="chain" id="PRO_5012681901" evidence="8">
    <location>
        <begin position="33"/>
        <end position="477"/>
    </location>
</feature>
<keyword evidence="5" id="KW-0378">Hydrolase</keyword>
<gene>
    <name evidence="10" type="ORF">CFOL_v3_21064</name>
</gene>
<dbReference type="CDD" id="cd05472">
    <property type="entry name" value="cnd41_like"/>
    <property type="match status" value="1"/>
</dbReference>
<evidence type="ECO:0000313" key="11">
    <source>
        <dbReference type="Proteomes" id="UP000187406"/>
    </source>
</evidence>
<feature type="signal peptide" evidence="8">
    <location>
        <begin position="1"/>
        <end position="32"/>
    </location>
</feature>
<dbReference type="PROSITE" id="PS51767">
    <property type="entry name" value="PEPTIDASE_A1"/>
    <property type="match status" value="1"/>
</dbReference>
<feature type="domain" description="Peptidase A1" evidence="9">
    <location>
        <begin position="137"/>
        <end position="472"/>
    </location>
</feature>
<dbReference type="Gene3D" id="2.40.70.10">
    <property type="entry name" value="Acid Proteases"/>
    <property type="match status" value="2"/>
</dbReference>
<dbReference type="AlphaFoldDB" id="A0A1Q3CBX5"/>
<keyword evidence="2" id="KW-0645">Protease</keyword>
<comment type="caution">
    <text evidence="10">The sequence shown here is derived from an EMBL/GenBank/DDBJ whole genome shotgun (WGS) entry which is preliminary data.</text>
</comment>
<dbReference type="InParanoid" id="A0A1Q3CBX5"/>
<keyword evidence="6" id="KW-1015">Disulfide bond</keyword>
<dbReference type="GO" id="GO:0006508">
    <property type="term" value="P:proteolysis"/>
    <property type="evidence" value="ECO:0007669"/>
    <property type="project" value="UniProtKB-KW"/>
</dbReference>
<name>A0A1Q3CBX5_CEPFO</name>
<accession>A0A1Q3CBX5</accession>
<evidence type="ECO:0000256" key="6">
    <source>
        <dbReference type="ARBA" id="ARBA00023157"/>
    </source>
</evidence>
<evidence type="ECO:0000259" key="9">
    <source>
        <dbReference type="PROSITE" id="PS51767"/>
    </source>
</evidence>
<dbReference type="Pfam" id="PF14541">
    <property type="entry name" value="TAXi_C"/>
    <property type="match status" value="1"/>
</dbReference>
<evidence type="ECO:0000256" key="8">
    <source>
        <dbReference type="SAM" id="SignalP"/>
    </source>
</evidence>
<dbReference type="FunFam" id="2.40.70.10:FF:000021">
    <property type="entry name" value="Aspartyl protease AED1"/>
    <property type="match status" value="1"/>
</dbReference>
<dbReference type="InterPro" id="IPR033873">
    <property type="entry name" value="CND41-like"/>
</dbReference>
<dbReference type="STRING" id="3775.A0A1Q3CBX5"/>
<evidence type="ECO:0000256" key="2">
    <source>
        <dbReference type="ARBA" id="ARBA00022670"/>
    </source>
</evidence>
<dbReference type="InterPro" id="IPR032799">
    <property type="entry name" value="TAXi_C"/>
</dbReference>
<keyword evidence="4" id="KW-0064">Aspartyl protease</keyword>
<protein>
    <submittedName>
        <fullName evidence="10">Asp domain-containing protein</fullName>
    </submittedName>
</protein>
<evidence type="ECO:0000256" key="1">
    <source>
        <dbReference type="ARBA" id="ARBA00007447"/>
    </source>
</evidence>
<comment type="similarity">
    <text evidence="1">Belongs to the peptidase A1 family.</text>
</comment>
<dbReference type="PANTHER" id="PTHR13683">
    <property type="entry name" value="ASPARTYL PROTEASES"/>
    <property type="match status" value="1"/>
</dbReference>
<evidence type="ECO:0000256" key="4">
    <source>
        <dbReference type="ARBA" id="ARBA00022750"/>
    </source>
</evidence>
<dbReference type="FunFam" id="2.40.70.10:FF:000013">
    <property type="entry name" value="Aspartyl protease AED1"/>
    <property type="match status" value="1"/>
</dbReference>